<proteinExistence type="predicted"/>
<evidence type="ECO:0000256" key="2">
    <source>
        <dbReference type="ARBA" id="ARBA00022527"/>
    </source>
</evidence>
<evidence type="ECO:0000256" key="1">
    <source>
        <dbReference type="ARBA" id="ARBA00012513"/>
    </source>
</evidence>
<dbReference type="InterPro" id="IPR000719">
    <property type="entry name" value="Prot_kinase_dom"/>
</dbReference>
<dbReference type="FunFam" id="3.30.200.20:FF:000003">
    <property type="entry name" value="Non-specific serine/threonine protein kinase"/>
    <property type="match status" value="1"/>
</dbReference>
<evidence type="ECO:0000313" key="15">
    <source>
        <dbReference type="Proteomes" id="UP000820818"/>
    </source>
</evidence>
<dbReference type="InterPro" id="IPR008271">
    <property type="entry name" value="Ser/Thr_kinase_AS"/>
</dbReference>
<dbReference type="Gene3D" id="1.20.5.170">
    <property type="match status" value="1"/>
</dbReference>
<gene>
    <name evidence="14" type="ORF">GHT06_008194</name>
</gene>
<dbReference type="InterPro" id="IPR017441">
    <property type="entry name" value="Protein_kinase_ATP_BS"/>
</dbReference>
<dbReference type="GO" id="GO:0005524">
    <property type="term" value="F:ATP binding"/>
    <property type="evidence" value="ECO:0007669"/>
    <property type="project" value="UniProtKB-UniRule"/>
</dbReference>
<comment type="catalytic activity">
    <reaction evidence="7">
        <text>L-threonyl-[protein] + ATP = O-phospho-L-threonyl-[protein] + ADP + H(+)</text>
        <dbReference type="Rhea" id="RHEA:46608"/>
        <dbReference type="Rhea" id="RHEA-COMP:11060"/>
        <dbReference type="Rhea" id="RHEA-COMP:11605"/>
        <dbReference type="ChEBI" id="CHEBI:15378"/>
        <dbReference type="ChEBI" id="CHEBI:30013"/>
        <dbReference type="ChEBI" id="CHEBI:30616"/>
        <dbReference type="ChEBI" id="CHEBI:61977"/>
        <dbReference type="ChEBI" id="CHEBI:456216"/>
        <dbReference type="EC" id="2.7.11.1"/>
    </reaction>
</comment>
<keyword evidence="6 9" id="KW-0067">ATP-binding</keyword>
<dbReference type="FunFam" id="1.20.5.170:FF:000248">
    <property type="entry name" value="Uncharacterized protein"/>
    <property type="match status" value="1"/>
</dbReference>
<keyword evidence="15" id="KW-1185">Reference proteome</keyword>
<accession>A0AAD5LLV6</accession>
<feature type="coiled-coil region" evidence="10">
    <location>
        <begin position="770"/>
        <end position="811"/>
    </location>
</feature>
<dbReference type="EC" id="2.7.11.1" evidence="1"/>
<evidence type="ECO:0000256" key="9">
    <source>
        <dbReference type="PROSITE-ProRule" id="PRU10141"/>
    </source>
</evidence>
<feature type="region of interest" description="Disordered" evidence="11">
    <location>
        <begin position="692"/>
        <end position="762"/>
    </location>
</feature>
<dbReference type="SUPFAM" id="SSF57959">
    <property type="entry name" value="Leucine zipper domain"/>
    <property type="match status" value="1"/>
</dbReference>
<dbReference type="PROSITE" id="PS50011">
    <property type="entry name" value="PROTEIN_KINASE_DOM"/>
    <property type="match status" value="1"/>
</dbReference>
<sequence length="907" mass="102165">MPFGPSNRHCTLGQNKPVYPTWTRNYIVNTRGCGTWPGNIEAAPSRYEQFVTAMTDDERFQRDVTLGKRIGLYKFRGELGTGNFSRVKLAFHQLAHERVAIKIIEKTGMDQKALMMLTREINNMDTVRHPAIVRLFEVLETISKVYLVMEVAPVGEMYTHVSVTGRYDETLAKNLYSQLISAVEFMHENDLYHRDIKAENVFLSSSDRVRLGDFGFSTRIVNTVEHQSHLLTTFCGSPPYAAPELFYDDAYSGAAVDIWALGVLLFFMVTATLPFQGQTVNGLKNAILENNYFIPEYLSASCVELIRAILHRDPAERITMAGIRSSEWLYGQVRLTPLPNVQFVPSERGQERTQMEVKVFARLEELGISESMVLEHRDKGGRSDIIGTYRILMYRASCEEANDSGSEKQEESQDNLLVPPTVSMAGSLSKSIKSALSVKSSRSDKSAKSKNHLIRHRDYAMDCNVMKPLPEFSQIATLPYIEYEREMTSIRSHCDCEDCGDSGHPHQVTTTEVYPDNPSNPTLLVNKSNHKNKSPLVWGEDITFLDHHQHDNRVGETAGSSRYMRNTTEVVDQDNKSILQRQLQHCEETSNKLELTTNMVSLSELSDMGVMESDKYISLSGFNFFPKDEETEDLNDICSSLQLVDQSMVETHPCTVDEIQHSSVAATPAPEDPPPSGRVGLRRTRNASRRMSVMHGDDNSFCSQSESVTENTRKRNMSEHSLMSGGSYDDPDSPYNGSGRRKRRRYEEDPSEDPAFEKSRKNAIIAKRNREKKKALMDDMEKRCDKLTTDNNQLESDNGKLRRRVQTLEEEVYYLKSVLANESSLSSVLSNLKGADNLRFSTSFDPSKYNKKQIGSSSSSSHLKVSGGLCLHVDGHQVSMELCAQCSQMACGAGRSNEVIGKNKRSV</sequence>
<dbReference type="FunFam" id="1.10.510.10:FF:001860">
    <property type="entry name" value="Probable serine/threonine-protein kinase DDB_G0280133"/>
    <property type="match status" value="1"/>
</dbReference>
<evidence type="ECO:0000256" key="3">
    <source>
        <dbReference type="ARBA" id="ARBA00022679"/>
    </source>
</evidence>
<dbReference type="PROSITE" id="PS50217">
    <property type="entry name" value="BZIP"/>
    <property type="match status" value="1"/>
</dbReference>
<evidence type="ECO:0000256" key="8">
    <source>
        <dbReference type="ARBA" id="ARBA00048679"/>
    </source>
</evidence>
<dbReference type="GO" id="GO:0000226">
    <property type="term" value="P:microtubule cytoskeleton organization"/>
    <property type="evidence" value="ECO:0007669"/>
    <property type="project" value="TreeGrafter"/>
</dbReference>
<dbReference type="AlphaFoldDB" id="A0AAD5LLV6"/>
<keyword evidence="2" id="KW-0723">Serine/threonine-protein kinase</keyword>
<dbReference type="InterPro" id="IPR046347">
    <property type="entry name" value="bZIP_sf"/>
</dbReference>
<feature type="domain" description="BZIP" evidence="13">
    <location>
        <begin position="752"/>
        <end position="815"/>
    </location>
</feature>
<dbReference type="Pfam" id="PF00069">
    <property type="entry name" value="Pkinase"/>
    <property type="match status" value="1"/>
</dbReference>
<dbReference type="PANTHER" id="PTHR24346">
    <property type="entry name" value="MAP/MICROTUBULE AFFINITY-REGULATING KINASE"/>
    <property type="match status" value="1"/>
</dbReference>
<evidence type="ECO:0000256" key="6">
    <source>
        <dbReference type="ARBA" id="ARBA00022840"/>
    </source>
</evidence>
<feature type="domain" description="Protein kinase" evidence="12">
    <location>
        <begin position="73"/>
        <end position="329"/>
    </location>
</feature>
<evidence type="ECO:0000256" key="5">
    <source>
        <dbReference type="ARBA" id="ARBA00022777"/>
    </source>
</evidence>
<evidence type="ECO:0000313" key="14">
    <source>
        <dbReference type="EMBL" id="KAI9564455.1"/>
    </source>
</evidence>
<evidence type="ECO:0000256" key="7">
    <source>
        <dbReference type="ARBA" id="ARBA00047899"/>
    </source>
</evidence>
<comment type="catalytic activity">
    <reaction evidence="8">
        <text>L-seryl-[protein] + ATP = O-phospho-L-seryl-[protein] + ADP + H(+)</text>
        <dbReference type="Rhea" id="RHEA:17989"/>
        <dbReference type="Rhea" id="RHEA-COMP:9863"/>
        <dbReference type="Rhea" id="RHEA-COMP:11604"/>
        <dbReference type="ChEBI" id="CHEBI:15378"/>
        <dbReference type="ChEBI" id="CHEBI:29999"/>
        <dbReference type="ChEBI" id="CHEBI:30616"/>
        <dbReference type="ChEBI" id="CHEBI:83421"/>
        <dbReference type="ChEBI" id="CHEBI:456216"/>
        <dbReference type="EC" id="2.7.11.1"/>
    </reaction>
</comment>
<comment type="caution">
    <text evidence="14">The sequence shown here is derived from an EMBL/GenBank/DDBJ whole genome shotgun (WGS) entry which is preliminary data.</text>
</comment>
<evidence type="ECO:0000256" key="4">
    <source>
        <dbReference type="ARBA" id="ARBA00022741"/>
    </source>
</evidence>
<dbReference type="GO" id="GO:0050321">
    <property type="term" value="F:tau-protein kinase activity"/>
    <property type="evidence" value="ECO:0007669"/>
    <property type="project" value="TreeGrafter"/>
</dbReference>
<dbReference type="Proteomes" id="UP000820818">
    <property type="component" value="Linkage Group LG1"/>
</dbReference>
<feature type="binding site" evidence="9">
    <location>
        <position position="102"/>
    </location>
    <ligand>
        <name>ATP</name>
        <dbReference type="ChEBI" id="CHEBI:30616"/>
    </ligand>
</feature>
<dbReference type="PROSITE" id="PS00108">
    <property type="entry name" value="PROTEIN_KINASE_ST"/>
    <property type="match status" value="1"/>
</dbReference>
<name>A0AAD5LLV6_9CRUS</name>
<evidence type="ECO:0000259" key="12">
    <source>
        <dbReference type="PROSITE" id="PS50011"/>
    </source>
</evidence>
<keyword evidence="3" id="KW-0808">Transferase</keyword>
<dbReference type="Gene3D" id="1.10.510.10">
    <property type="entry name" value="Transferase(Phosphotransferase) domain 1"/>
    <property type="match status" value="1"/>
</dbReference>
<dbReference type="InterPro" id="IPR004827">
    <property type="entry name" value="bZIP"/>
</dbReference>
<dbReference type="CDD" id="cd14706">
    <property type="entry name" value="bZIP_CREBZF"/>
    <property type="match status" value="1"/>
</dbReference>
<dbReference type="PROSITE" id="PS00107">
    <property type="entry name" value="PROTEIN_KINASE_ATP"/>
    <property type="match status" value="1"/>
</dbReference>
<dbReference type="GO" id="GO:0003700">
    <property type="term" value="F:DNA-binding transcription factor activity"/>
    <property type="evidence" value="ECO:0007669"/>
    <property type="project" value="InterPro"/>
</dbReference>
<organism evidence="14 15">
    <name type="scientific">Daphnia sinensis</name>
    <dbReference type="NCBI Taxonomy" id="1820382"/>
    <lineage>
        <taxon>Eukaryota</taxon>
        <taxon>Metazoa</taxon>
        <taxon>Ecdysozoa</taxon>
        <taxon>Arthropoda</taxon>
        <taxon>Crustacea</taxon>
        <taxon>Branchiopoda</taxon>
        <taxon>Diplostraca</taxon>
        <taxon>Cladocera</taxon>
        <taxon>Anomopoda</taxon>
        <taxon>Daphniidae</taxon>
        <taxon>Daphnia</taxon>
        <taxon>Daphnia similis group</taxon>
    </lineage>
</organism>
<keyword evidence="4 9" id="KW-0547">Nucleotide-binding</keyword>
<dbReference type="SUPFAM" id="SSF56112">
    <property type="entry name" value="Protein kinase-like (PK-like)"/>
    <property type="match status" value="1"/>
</dbReference>
<dbReference type="GO" id="GO:0005737">
    <property type="term" value="C:cytoplasm"/>
    <property type="evidence" value="ECO:0007669"/>
    <property type="project" value="TreeGrafter"/>
</dbReference>
<dbReference type="InterPro" id="IPR011009">
    <property type="entry name" value="Kinase-like_dom_sf"/>
</dbReference>
<evidence type="ECO:0000259" key="13">
    <source>
        <dbReference type="PROSITE" id="PS50217"/>
    </source>
</evidence>
<keyword evidence="5" id="KW-0418">Kinase</keyword>
<dbReference type="EMBL" id="WJBH02000001">
    <property type="protein sequence ID" value="KAI9564455.1"/>
    <property type="molecule type" value="Genomic_DNA"/>
</dbReference>
<reference evidence="14 15" key="1">
    <citation type="submission" date="2022-05" db="EMBL/GenBank/DDBJ databases">
        <title>A multi-omics perspective on studying reproductive biology in Daphnia sinensis.</title>
        <authorList>
            <person name="Jia J."/>
        </authorList>
    </citation>
    <scope>NUCLEOTIDE SEQUENCE [LARGE SCALE GENOMIC DNA]</scope>
    <source>
        <strain evidence="14 15">WSL</strain>
    </source>
</reference>
<protein>
    <recommendedName>
        <fullName evidence="1">non-specific serine/threonine protein kinase</fullName>
        <ecNumber evidence="1">2.7.11.1</ecNumber>
    </recommendedName>
</protein>
<dbReference type="GO" id="GO:0035556">
    <property type="term" value="P:intracellular signal transduction"/>
    <property type="evidence" value="ECO:0007669"/>
    <property type="project" value="TreeGrafter"/>
</dbReference>
<evidence type="ECO:0000256" key="10">
    <source>
        <dbReference type="SAM" id="Coils"/>
    </source>
</evidence>
<feature type="compositionally biased region" description="Polar residues" evidence="11">
    <location>
        <begin position="700"/>
        <end position="710"/>
    </location>
</feature>
<dbReference type="SMART" id="SM00220">
    <property type="entry name" value="S_TKc"/>
    <property type="match status" value="1"/>
</dbReference>
<keyword evidence="10" id="KW-0175">Coiled coil</keyword>
<evidence type="ECO:0000256" key="11">
    <source>
        <dbReference type="SAM" id="MobiDB-lite"/>
    </source>
</evidence>
<dbReference type="PANTHER" id="PTHR24346:SF49">
    <property type="entry name" value="NIM1 SERINE_THREONINE PROTEIN KINASE"/>
    <property type="match status" value="1"/>
</dbReference>